<evidence type="ECO:0000259" key="14">
    <source>
        <dbReference type="PROSITE" id="PS50109"/>
    </source>
</evidence>
<dbReference type="InterPro" id="IPR003660">
    <property type="entry name" value="HAMP_dom"/>
</dbReference>
<evidence type="ECO:0000313" key="17">
    <source>
        <dbReference type="Proteomes" id="UP001589619"/>
    </source>
</evidence>
<dbReference type="RefSeq" id="WP_344909785.1">
    <property type="nucleotide sequence ID" value="NZ_BAAAYO010000008.1"/>
</dbReference>
<comment type="catalytic activity">
    <reaction evidence="1">
        <text>ATP + protein L-histidine = ADP + protein N-phospho-L-histidine.</text>
        <dbReference type="EC" id="2.7.13.3"/>
    </reaction>
</comment>
<evidence type="ECO:0000313" key="16">
    <source>
        <dbReference type="EMBL" id="MFB9754839.1"/>
    </source>
</evidence>
<dbReference type="InterPro" id="IPR005467">
    <property type="entry name" value="His_kinase_dom"/>
</dbReference>
<gene>
    <name evidence="16" type="ORF">ACFFNY_24975</name>
</gene>
<sequence>MKRLFGWLGSQPFRSFQLRLFVYLFLIGSVPVFAALTIFYMHASERSETEWRAAVVKKHDQVQRRLERELRELEYMYRSWLQSDAVAQLVLSSRDGRMTGDAASRLVKEAIVRSAAFQLEYHKSITDVCFAIEGSVSFCANGNPFDYEDKRDRIPANRSDFIVQPAGRGGIGWIGPLYNPGDFVVVGYIKIMMDLPRMLDEIRTDQSLSDVTLWDTATDEVLFESGRRAPSDSRGSTLFLADKEPYVRSEEDVWLSQRPLTVPGQAWMTYLEAPNTDILSLRATLRNTVLVFFSILLAVSLISSFVFSKLFSRPLRLLRKLMKRAESGDLKAYWTSGGLREIDELGGSYNQMLNRLEETIKQAKQEESLKKEAEIEALQYQLNPHFLYNTLNTIKWVAKIHKTPQISDAVSALVRLLQASLGKKGDFLVLKEEIGLIRDYMSIQSFRYGDTVRMELDIDPLAALCLVPKMILQPLVENALIHGLENSAKEGEITIKAWLDRDMLLCEVRDNGKGMEPSLAASETQTPGAKAKERMSGIGLSNIRDKIRLYYGPAYGMQLFSKPNEGTTVRLTMPIHRTEES</sequence>
<keyword evidence="17" id="KW-1185">Reference proteome</keyword>
<protein>
    <recommendedName>
        <fullName evidence="3">histidine kinase</fullName>
        <ecNumber evidence="3">2.7.13.3</ecNumber>
    </recommendedName>
</protein>
<evidence type="ECO:0000256" key="9">
    <source>
        <dbReference type="ARBA" id="ARBA00022840"/>
    </source>
</evidence>
<dbReference type="SMART" id="SM00387">
    <property type="entry name" value="HATPase_c"/>
    <property type="match status" value="1"/>
</dbReference>
<dbReference type="InterPro" id="IPR036890">
    <property type="entry name" value="HATPase_C_sf"/>
</dbReference>
<keyword evidence="12" id="KW-0175">Coiled coil</keyword>
<feature type="transmembrane region" description="Helical" evidence="13">
    <location>
        <begin position="20"/>
        <end position="41"/>
    </location>
</feature>
<dbReference type="Gene3D" id="3.30.565.10">
    <property type="entry name" value="Histidine kinase-like ATPase, C-terminal domain"/>
    <property type="match status" value="1"/>
</dbReference>
<feature type="transmembrane region" description="Helical" evidence="13">
    <location>
        <begin position="289"/>
        <end position="312"/>
    </location>
</feature>
<evidence type="ECO:0000256" key="1">
    <source>
        <dbReference type="ARBA" id="ARBA00000085"/>
    </source>
</evidence>
<dbReference type="SUPFAM" id="SSF55874">
    <property type="entry name" value="ATPase domain of HSP90 chaperone/DNA topoisomerase II/histidine kinase"/>
    <property type="match status" value="1"/>
</dbReference>
<dbReference type="GO" id="GO:0004673">
    <property type="term" value="F:protein histidine kinase activity"/>
    <property type="evidence" value="ECO:0007669"/>
    <property type="project" value="UniProtKB-EC"/>
</dbReference>
<evidence type="ECO:0000259" key="15">
    <source>
        <dbReference type="PROSITE" id="PS50885"/>
    </source>
</evidence>
<proteinExistence type="predicted"/>
<keyword evidence="7" id="KW-0547">Nucleotide-binding</keyword>
<keyword evidence="13" id="KW-0812">Transmembrane</keyword>
<keyword evidence="13" id="KW-1133">Transmembrane helix</keyword>
<reference evidence="16 17" key="1">
    <citation type="submission" date="2024-09" db="EMBL/GenBank/DDBJ databases">
        <authorList>
            <person name="Sun Q."/>
            <person name="Mori K."/>
        </authorList>
    </citation>
    <scope>NUCLEOTIDE SEQUENCE [LARGE SCALE GENOMIC DNA]</scope>
    <source>
        <strain evidence="16 17">JCM 12520</strain>
    </source>
</reference>
<evidence type="ECO:0000256" key="12">
    <source>
        <dbReference type="SAM" id="Coils"/>
    </source>
</evidence>
<dbReference type="SUPFAM" id="SSF158472">
    <property type="entry name" value="HAMP domain-like"/>
    <property type="match status" value="1"/>
</dbReference>
<dbReference type="InterPro" id="IPR050640">
    <property type="entry name" value="Bact_2-comp_sensor_kinase"/>
</dbReference>
<evidence type="ECO:0000256" key="7">
    <source>
        <dbReference type="ARBA" id="ARBA00022741"/>
    </source>
</evidence>
<dbReference type="PROSITE" id="PS50885">
    <property type="entry name" value="HAMP"/>
    <property type="match status" value="1"/>
</dbReference>
<dbReference type="PANTHER" id="PTHR34220:SF7">
    <property type="entry name" value="SENSOR HISTIDINE KINASE YPDA"/>
    <property type="match status" value="1"/>
</dbReference>
<dbReference type="SMART" id="SM00304">
    <property type="entry name" value="HAMP"/>
    <property type="match status" value="1"/>
</dbReference>
<dbReference type="EC" id="2.7.13.3" evidence="3"/>
<evidence type="ECO:0000256" key="6">
    <source>
        <dbReference type="ARBA" id="ARBA00022679"/>
    </source>
</evidence>
<dbReference type="CDD" id="cd06225">
    <property type="entry name" value="HAMP"/>
    <property type="match status" value="1"/>
</dbReference>
<feature type="domain" description="HAMP" evidence="15">
    <location>
        <begin position="309"/>
        <end position="361"/>
    </location>
</feature>
<dbReference type="Proteomes" id="UP001589619">
    <property type="component" value="Unassembled WGS sequence"/>
</dbReference>
<keyword evidence="5" id="KW-0597">Phosphoprotein</keyword>
<evidence type="ECO:0000256" key="4">
    <source>
        <dbReference type="ARBA" id="ARBA00022475"/>
    </source>
</evidence>
<feature type="coiled-coil region" evidence="12">
    <location>
        <begin position="346"/>
        <end position="383"/>
    </location>
</feature>
<evidence type="ECO:0000256" key="5">
    <source>
        <dbReference type="ARBA" id="ARBA00022553"/>
    </source>
</evidence>
<dbReference type="PRINTS" id="PR00344">
    <property type="entry name" value="BCTRLSENSOR"/>
</dbReference>
<keyword evidence="10" id="KW-0902">Two-component regulatory system</keyword>
<dbReference type="Gene3D" id="6.10.340.10">
    <property type="match status" value="1"/>
</dbReference>
<evidence type="ECO:0000256" key="3">
    <source>
        <dbReference type="ARBA" id="ARBA00012438"/>
    </source>
</evidence>
<dbReference type="Pfam" id="PF06580">
    <property type="entry name" value="His_kinase"/>
    <property type="match status" value="1"/>
</dbReference>
<name>A0ABV5W2Q7_9BACL</name>
<dbReference type="InterPro" id="IPR003594">
    <property type="entry name" value="HATPase_dom"/>
</dbReference>
<keyword evidence="4" id="KW-1003">Cell membrane</keyword>
<evidence type="ECO:0000256" key="13">
    <source>
        <dbReference type="SAM" id="Phobius"/>
    </source>
</evidence>
<keyword evidence="6 16" id="KW-0808">Transferase</keyword>
<keyword evidence="11 13" id="KW-0472">Membrane</keyword>
<dbReference type="PANTHER" id="PTHR34220">
    <property type="entry name" value="SENSOR HISTIDINE KINASE YPDA"/>
    <property type="match status" value="1"/>
</dbReference>
<comment type="caution">
    <text evidence="16">The sequence shown here is derived from an EMBL/GenBank/DDBJ whole genome shotgun (WGS) entry which is preliminary data.</text>
</comment>
<evidence type="ECO:0000256" key="11">
    <source>
        <dbReference type="ARBA" id="ARBA00023136"/>
    </source>
</evidence>
<dbReference type="Pfam" id="PF00672">
    <property type="entry name" value="HAMP"/>
    <property type="match status" value="1"/>
</dbReference>
<dbReference type="InterPro" id="IPR010559">
    <property type="entry name" value="Sig_transdc_His_kin_internal"/>
</dbReference>
<dbReference type="PROSITE" id="PS50109">
    <property type="entry name" value="HIS_KIN"/>
    <property type="match status" value="1"/>
</dbReference>
<evidence type="ECO:0000256" key="2">
    <source>
        <dbReference type="ARBA" id="ARBA00004651"/>
    </source>
</evidence>
<feature type="domain" description="Histidine kinase" evidence="14">
    <location>
        <begin position="471"/>
        <end position="577"/>
    </location>
</feature>
<dbReference type="Pfam" id="PF02518">
    <property type="entry name" value="HATPase_c"/>
    <property type="match status" value="1"/>
</dbReference>
<evidence type="ECO:0000256" key="10">
    <source>
        <dbReference type="ARBA" id="ARBA00023012"/>
    </source>
</evidence>
<accession>A0ABV5W2Q7</accession>
<organism evidence="16 17">
    <name type="scientific">Paenibacillus hodogayensis</name>
    <dbReference type="NCBI Taxonomy" id="279208"/>
    <lineage>
        <taxon>Bacteria</taxon>
        <taxon>Bacillati</taxon>
        <taxon>Bacillota</taxon>
        <taxon>Bacilli</taxon>
        <taxon>Bacillales</taxon>
        <taxon>Paenibacillaceae</taxon>
        <taxon>Paenibacillus</taxon>
    </lineage>
</organism>
<keyword evidence="8 16" id="KW-0418">Kinase</keyword>
<evidence type="ECO:0000256" key="8">
    <source>
        <dbReference type="ARBA" id="ARBA00022777"/>
    </source>
</evidence>
<dbReference type="EMBL" id="JBHMAG010000016">
    <property type="protein sequence ID" value="MFB9754839.1"/>
    <property type="molecule type" value="Genomic_DNA"/>
</dbReference>
<keyword evidence="9" id="KW-0067">ATP-binding</keyword>
<comment type="subcellular location">
    <subcellularLocation>
        <location evidence="2">Cell membrane</location>
        <topology evidence="2">Multi-pass membrane protein</topology>
    </subcellularLocation>
</comment>
<dbReference type="InterPro" id="IPR004358">
    <property type="entry name" value="Sig_transdc_His_kin-like_C"/>
</dbReference>